<accession>A0A2P2PSQ9</accession>
<dbReference type="EMBL" id="GGEC01077292">
    <property type="protein sequence ID" value="MBX57776.1"/>
    <property type="molecule type" value="Transcribed_RNA"/>
</dbReference>
<feature type="region of interest" description="Disordered" evidence="1">
    <location>
        <begin position="1"/>
        <end position="20"/>
    </location>
</feature>
<proteinExistence type="predicted"/>
<evidence type="ECO:0000256" key="1">
    <source>
        <dbReference type="SAM" id="MobiDB-lite"/>
    </source>
</evidence>
<name>A0A2P2PSQ9_RHIMU</name>
<evidence type="ECO:0000313" key="2">
    <source>
        <dbReference type="EMBL" id="MBX57776.1"/>
    </source>
</evidence>
<protein>
    <submittedName>
        <fullName evidence="2">Uncharacterized protein</fullName>
    </submittedName>
</protein>
<sequence>MNYTSYRCKDKEASKLNNNE</sequence>
<organism evidence="2">
    <name type="scientific">Rhizophora mucronata</name>
    <name type="common">Asiatic mangrove</name>
    <dbReference type="NCBI Taxonomy" id="61149"/>
    <lineage>
        <taxon>Eukaryota</taxon>
        <taxon>Viridiplantae</taxon>
        <taxon>Streptophyta</taxon>
        <taxon>Embryophyta</taxon>
        <taxon>Tracheophyta</taxon>
        <taxon>Spermatophyta</taxon>
        <taxon>Magnoliopsida</taxon>
        <taxon>eudicotyledons</taxon>
        <taxon>Gunneridae</taxon>
        <taxon>Pentapetalae</taxon>
        <taxon>rosids</taxon>
        <taxon>fabids</taxon>
        <taxon>Malpighiales</taxon>
        <taxon>Rhizophoraceae</taxon>
        <taxon>Rhizophora</taxon>
    </lineage>
</organism>
<reference evidence="2" key="1">
    <citation type="submission" date="2018-02" db="EMBL/GenBank/DDBJ databases">
        <title>Rhizophora mucronata_Transcriptome.</title>
        <authorList>
            <person name="Meera S.P."/>
            <person name="Sreeshan A."/>
            <person name="Augustine A."/>
        </authorList>
    </citation>
    <scope>NUCLEOTIDE SEQUENCE</scope>
    <source>
        <tissue evidence="2">Leaf</tissue>
    </source>
</reference>
<dbReference type="AlphaFoldDB" id="A0A2P2PSQ9"/>